<dbReference type="RefSeq" id="WP_133364356.1">
    <property type="nucleotide sequence ID" value="NZ_CP037940.1"/>
</dbReference>
<dbReference type="InterPro" id="IPR021808">
    <property type="entry name" value="DUF3383"/>
</dbReference>
<proteinExistence type="predicted"/>
<reference evidence="2" key="1">
    <citation type="submission" date="2019-03" db="EMBL/GenBank/DDBJ databases">
        <title>Weissella sp. 26KH-42 Genome sequencing.</title>
        <authorList>
            <person name="Heo J."/>
            <person name="Kim S.-J."/>
            <person name="Kim J.-S."/>
            <person name="Hong S.-B."/>
            <person name="Kwon S.-W."/>
        </authorList>
    </citation>
    <scope>NUCLEOTIDE SEQUENCE [LARGE SCALE GENOMIC DNA]</scope>
    <source>
        <strain evidence="2">26KH-42</strain>
    </source>
</reference>
<organism evidence="1 2">
    <name type="scientific">Periweissella cryptocerci</name>
    <dbReference type="NCBI Taxonomy" id="2506420"/>
    <lineage>
        <taxon>Bacteria</taxon>
        <taxon>Bacillati</taxon>
        <taxon>Bacillota</taxon>
        <taxon>Bacilli</taxon>
        <taxon>Lactobacillales</taxon>
        <taxon>Lactobacillaceae</taxon>
        <taxon>Periweissella</taxon>
    </lineage>
</organism>
<dbReference type="Pfam" id="PF11863">
    <property type="entry name" value="DUF3383"/>
    <property type="match status" value="1"/>
</dbReference>
<evidence type="ECO:0000313" key="2">
    <source>
        <dbReference type="Proteomes" id="UP000292886"/>
    </source>
</evidence>
<name>A0A4P6YWJ2_9LACO</name>
<dbReference type="Proteomes" id="UP000292886">
    <property type="component" value="Chromosome"/>
</dbReference>
<gene>
    <name evidence="1" type="ORF">EQG49_12820</name>
</gene>
<sequence>MANFLSDVVIKLREMVPVPSMNLGVPAIFVQGTTVGYAEFNDLEAINDDTTLSTAVKAKATAIFNQTNTPPKVAVITFATGAIATAATAYAGQDWHFGILATYVAADALALSNWAELNSEKIIAIQVPAVEGLTPLANNEFTIGLVHPAAEHFDAALVAEAGSQVVGSLTWKAVHDLVGVTPQTFTEAQYTAIKTARGIVYVTKTGAPQSSEGWTLSGEFIDVVHGDQWMKVRLMGALQQLITDENKVPFNPRGIALVQATITEVLNEGYQNGVVGETEAGDPAFDVQTKQRSELNSEDIAKRIYKGASFTYQRSAAIHGMDVSGTIEF</sequence>
<dbReference type="KEGG" id="wei:EQG49_12820"/>
<protein>
    <submittedName>
        <fullName evidence="1">DUF3383 family protein</fullName>
    </submittedName>
</protein>
<dbReference type="EMBL" id="CP037940">
    <property type="protein sequence ID" value="QBO37279.1"/>
    <property type="molecule type" value="Genomic_DNA"/>
</dbReference>
<dbReference type="OrthoDB" id="1684431at2"/>
<accession>A0A4P6YWJ2</accession>
<dbReference type="AlphaFoldDB" id="A0A4P6YWJ2"/>
<keyword evidence="2" id="KW-1185">Reference proteome</keyword>
<evidence type="ECO:0000313" key="1">
    <source>
        <dbReference type="EMBL" id="QBO37279.1"/>
    </source>
</evidence>